<dbReference type="GO" id="GO:0008270">
    <property type="term" value="F:zinc ion binding"/>
    <property type="evidence" value="ECO:0007669"/>
    <property type="project" value="InterPro"/>
</dbReference>
<name>A0AAW1XGU8_RUBAR</name>
<dbReference type="AlphaFoldDB" id="A0AAW1XGU8"/>
<comment type="caution">
    <text evidence="5">The sequence shown here is derived from an EMBL/GenBank/DDBJ whole genome shotgun (WGS) entry which is preliminary data.</text>
</comment>
<dbReference type="GO" id="GO:0009451">
    <property type="term" value="P:RNA modification"/>
    <property type="evidence" value="ECO:0007669"/>
    <property type="project" value="InterPro"/>
</dbReference>
<dbReference type="EMBL" id="JBEDUW010000004">
    <property type="protein sequence ID" value="KAK9935218.1"/>
    <property type="molecule type" value="Genomic_DNA"/>
</dbReference>
<sequence length="616" mass="69510">MSSLRCIAKHPTISLVDSCTSLKELKQIHTQLLVNGLLNDPYLSSNFVATVAIRNPNNLDYSNRVLDQCDNPSLFTLNSMIRAYSKSSTPSKSFHFYSRILRSGNNLVPDNYTFNFLVRTCAQLSAFETGHSVHGALVKHGFENDPHVQSGLIFMYAELGFLKQCYRVFRDIPEPDLVCETAMVSACARCGDVGFARKLFDEMPERDPIAWNAMIAGYAQCGKSRDALNLFYLMQMEGVRVNEVSMVSVLSACSHLGALDQGRWAHAYIDRNKLRMTVTLGTALLDMYAKCGNMNKAMEVFWGMKEKNVYTWSCALGGLAMNGFGEKCLELFSLMTKEGVHPNEVTFVSILRGCTVVGLVEEGLQHFDSMRKLYGIGPQLEHYGCIVDLYGRAGRLDEALNFINNMPMKPHAGAWGALLHASRMYRNMELGELASRKMVELEDRNHGAYVLLSNIYADSKLYEGVSNVRQNMKAKGVRKLPGCSVIEVHGEVHEFFAGDDKSHPRYNEIEIMLAEISRRLKLAGYVANTNPVLFDIEEEEKEDALFKHSEKFAIALGLISLKEGVPIRIVKNLRVCWDCHDVTKMISKIFNREIIVRDRNRFHHFQNGECSCEGYW</sequence>
<evidence type="ECO:0000256" key="3">
    <source>
        <dbReference type="PROSITE-ProRule" id="PRU00708"/>
    </source>
</evidence>
<dbReference type="Proteomes" id="UP001457282">
    <property type="component" value="Unassembled WGS sequence"/>
</dbReference>
<dbReference type="InterPro" id="IPR046960">
    <property type="entry name" value="PPR_At4g14850-like_plant"/>
</dbReference>
<evidence type="ECO:0000256" key="1">
    <source>
        <dbReference type="ARBA" id="ARBA00006643"/>
    </source>
</evidence>
<dbReference type="FunFam" id="1.25.40.10:FF:001912">
    <property type="entry name" value="Putative pentatricopeptide repeat-containing protein isoform A"/>
    <property type="match status" value="1"/>
</dbReference>
<dbReference type="FunFam" id="1.25.40.10:FF:002299">
    <property type="entry name" value="Putative pentatricopeptide repeat-containing protein isoform A"/>
    <property type="match status" value="1"/>
</dbReference>
<organism evidence="5 6">
    <name type="scientific">Rubus argutus</name>
    <name type="common">Southern blackberry</name>
    <dbReference type="NCBI Taxonomy" id="59490"/>
    <lineage>
        <taxon>Eukaryota</taxon>
        <taxon>Viridiplantae</taxon>
        <taxon>Streptophyta</taxon>
        <taxon>Embryophyta</taxon>
        <taxon>Tracheophyta</taxon>
        <taxon>Spermatophyta</taxon>
        <taxon>Magnoliopsida</taxon>
        <taxon>eudicotyledons</taxon>
        <taxon>Gunneridae</taxon>
        <taxon>Pentapetalae</taxon>
        <taxon>rosids</taxon>
        <taxon>fabids</taxon>
        <taxon>Rosales</taxon>
        <taxon>Rosaceae</taxon>
        <taxon>Rosoideae</taxon>
        <taxon>Rosoideae incertae sedis</taxon>
        <taxon>Rubus</taxon>
    </lineage>
</organism>
<dbReference type="NCBIfam" id="TIGR00756">
    <property type="entry name" value="PPR"/>
    <property type="match status" value="3"/>
</dbReference>
<dbReference type="InterPro" id="IPR046848">
    <property type="entry name" value="E_motif"/>
</dbReference>
<evidence type="ECO:0000313" key="5">
    <source>
        <dbReference type="EMBL" id="KAK9935218.1"/>
    </source>
</evidence>
<dbReference type="Gene3D" id="1.25.40.10">
    <property type="entry name" value="Tetratricopeptide repeat domain"/>
    <property type="match status" value="3"/>
</dbReference>
<dbReference type="GO" id="GO:0003723">
    <property type="term" value="F:RNA binding"/>
    <property type="evidence" value="ECO:0007669"/>
    <property type="project" value="InterPro"/>
</dbReference>
<keyword evidence="2" id="KW-0677">Repeat</keyword>
<dbReference type="Pfam" id="PF01535">
    <property type="entry name" value="PPR"/>
    <property type="match status" value="3"/>
</dbReference>
<dbReference type="Pfam" id="PF20430">
    <property type="entry name" value="Eplus_motif"/>
    <property type="match status" value="1"/>
</dbReference>
<feature type="domain" description="DYW" evidence="4">
    <location>
        <begin position="524"/>
        <end position="616"/>
    </location>
</feature>
<dbReference type="Pfam" id="PF14432">
    <property type="entry name" value="DYW_deaminase"/>
    <property type="match status" value="1"/>
</dbReference>
<dbReference type="Pfam" id="PF13041">
    <property type="entry name" value="PPR_2"/>
    <property type="match status" value="2"/>
</dbReference>
<evidence type="ECO:0000256" key="2">
    <source>
        <dbReference type="ARBA" id="ARBA00022737"/>
    </source>
</evidence>
<dbReference type="InterPro" id="IPR046849">
    <property type="entry name" value="E2_motif"/>
</dbReference>
<reference evidence="5 6" key="1">
    <citation type="journal article" date="2023" name="G3 (Bethesda)">
        <title>A chromosome-length genome assembly and annotation of blackberry (Rubus argutus, cv. 'Hillquist').</title>
        <authorList>
            <person name="Bruna T."/>
            <person name="Aryal R."/>
            <person name="Dudchenko O."/>
            <person name="Sargent D.J."/>
            <person name="Mead D."/>
            <person name="Buti M."/>
            <person name="Cavallini A."/>
            <person name="Hytonen T."/>
            <person name="Andres J."/>
            <person name="Pham M."/>
            <person name="Weisz D."/>
            <person name="Mascagni F."/>
            <person name="Usai G."/>
            <person name="Natali L."/>
            <person name="Bassil N."/>
            <person name="Fernandez G.E."/>
            <person name="Lomsadze A."/>
            <person name="Armour M."/>
            <person name="Olukolu B."/>
            <person name="Poorten T."/>
            <person name="Britton C."/>
            <person name="Davik J."/>
            <person name="Ashrafi H."/>
            <person name="Aiden E.L."/>
            <person name="Borodovsky M."/>
            <person name="Worthington M."/>
        </authorList>
    </citation>
    <scope>NUCLEOTIDE SEQUENCE [LARGE SCALE GENOMIC DNA]</scope>
    <source>
        <strain evidence="5">PI 553951</strain>
    </source>
</reference>
<dbReference type="InterPro" id="IPR011990">
    <property type="entry name" value="TPR-like_helical_dom_sf"/>
</dbReference>
<dbReference type="Pfam" id="PF20431">
    <property type="entry name" value="E_motif"/>
    <property type="match status" value="1"/>
</dbReference>
<feature type="repeat" description="PPR" evidence="3">
    <location>
        <begin position="176"/>
        <end position="206"/>
    </location>
</feature>
<comment type="similarity">
    <text evidence="1">Belongs to the PPR family. PCMP-H subfamily.</text>
</comment>
<evidence type="ECO:0000313" key="6">
    <source>
        <dbReference type="Proteomes" id="UP001457282"/>
    </source>
</evidence>
<dbReference type="PANTHER" id="PTHR47926:SF379">
    <property type="entry name" value="TETRATRICOPEPTIDE-LIKE HELICAL DOMAIN SUPERFAMILY"/>
    <property type="match status" value="1"/>
</dbReference>
<dbReference type="FunFam" id="1.25.40.10:FF:000184">
    <property type="entry name" value="Pentatricopeptide repeat-containing protein, chloroplastic"/>
    <property type="match status" value="1"/>
</dbReference>
<dbReference type="PANTHER" id="PTHR47926">
    <property type="entry name" value="PENTATRICOPEPTIDE REPEAT-CONTAINING PROTEIN"/>
    <property type="match status" value="1"/>
</dbReference>
<accession>A0AAW1XGU8</accession>
<feature type="repeat" description="PPR" evidence="3">
    <location>
        <begin position="207"/>
        <end position="241"/>
    </location>
</feature>
<dbReference type="InterPro" id="IPR002885">
    <property type="entry name" value="PPR_rpt"/>
</dbReference>
<dbReference type="InterPro" id="IPR032867">
    <property type="entry name" value="DYW_dom"/>
</dbReference>
<protein>
    <recommendedName>
        <fullName evidence="4">DYW domain-containing protein</fullName>
    </recommendedName>
</protein>
<dbReference type="PROSITE" id="PS51375">
    <property type="entry name" value="PPR"/>
    <property type="match status" value="3"/>
</dbReference>
<feature type="repeat" description="PPR" evidence="3">
    <location>
        <begin position="308"/>
        <end position="342"/>
    </location>
</feature>
<keyword evidence="6" id="KW-1185">Reference proteome</keyword>
<gene>
    <name evidence="5" type="ORF">M0R45_022328</name>
</gene>
<evidence type="ECO:0000259" key="4">
    <source>
        <dbReference type="Pfam" id="PF14432"/>
    </source>
</evidence>
<proteinExistence type="inferred from homology"/>